<dbReference type="PANTHER" id="PTHR37159">
    <property type="entry name" value="GH11867P"/>
    <property type="match status" value="1"/>
</dbReference>
<gene>
    <name evidence="4" type="primary">LOC108567847</name>
</gene>
<protein>
    <submittedName>
        <fullName evidence="4">Uncharacterized protein LOC108567847</fullName>
    </submittedName>
</protein>
<evidence type="ECO:0000256" key="1">
    <source>
        <dbReference type="SAM" id="Phobius"/>
    </source>
</evidence>
<keyword evidence="1" id="KW-0812">Transmembrane</keyword>
<dbReference type="PANTHER" id="PTHR37159:SF1">
    <property type="entry name" value="GH11867P"/>
    <property type="match status" value="1"/>
</dbReference>
<feature type="domain" description="ER-bound oxygenase mpaB/mpaB'/Rubber oxygenase catalytic" evidence="2">
    <location>
        <begin position="61"/>
        <end position="201"/>
    </location>
</feature>
<sequence length="352" mass="41431">MMMNLDEQIGFSAETFVNRLLKEGQEVRCDDSNQNFHENLRVPYFYDEAKFKRGQQFYRRNVFVMFYGKLMGLIAILAVPSILHVLKYTKMSNEPKTAYRRYLATLFHMIIWYNEDFNPASDLWKSLVEVRGKHNMNSKKSCKAGLNYISQKDMALTQFGFMGFVIARSREIGIFDATKEELESFIHLWKVIGYMMGIEDRFNICRDDPEDTKRICCLLIDKVFKLKVEEQQSDFLQMSTALVNGMWAMNPMLIPEVIMIRLIRLLNAPEDFAKHTLISRLSEKLNKKQKFLLDLMEYTISTYKYTALKFYHNVVMNASFWLMKNFPFLAFYSFGYANSYVKVLNTRPTQSG</sequence>
<dbReference type="GeneID" id="108567847"/>
<dbReference type="Proteomes" id="UP000695000">
    <property type="component" value="Unplaced"/>
</dbReference>
<evidence type="ECO:0000259" key="2">
    <source>
        <dbReference type="Pfam" id="PF09995"/>
    </source>
</evidence>
<dbReference type="InterPro" id="IPR018713">
    <property type="entry name" value="MPAB/Lcp_cat_dom"/>
</dbReference>
<dbReference type="RefSeq" id="XP_017784036.1">
    <property type="nucleotide sequence ID" value="XM_017928547.1"/>
</dbReference>
<feature type="transmembrane region" description="Helical" evidence="1">
    <location>
        <begin position="62"/>
        <end position="86"/>
    </location>
</feature>
<evidence type="ECO:0000313" key="4">
    <source>
        <dbReference type="RefSeq" id="XP_017784036.1"/>
    </source>
</evidence>
<proteinExistence type="predicted"/>
<name>A0ABM1NB36_NICVS</name>
<dbReference type="Pfam" id="PF09995">
    <property type="entry name" value="MPAB_Lcp_cat"/>
    <property type="match status" value="1"/>
</dbReference>
<organism evidence="3 4">
    <name type="scientific">Nicrophorus vespilloides</name>
    <name type="common">Boreal carrion beetle</name>
    <dbReference type="NCBI Taxonomy" id="110193"/>
    <lineage>
        <taxon>Eukaryota</taxon>
        <taxon>Metazoa</taxon>
        <taxon>Ecdysozoa</taxon>
        <taxon>Arthropoda</taxon>
        <taxon>Hexapoda</taxon>
        <taxon>Insecta</taxon>
        <taxon>Pterygota</taxon>
        <taxon>Neoptera</taxon>
        <taxon>Endopterygota</taxon>
        <taxon>Coleoptera</taxon>
        <taxon>Polyphaga</taxon>
        <taxon>Staphyliniformia</taxon>
        <taxon>Silphidae</taxon>
        <taxon>Nicrophorinae</taxon>
        <taxon>Nicrophorus</taxon>
    </lineage>
</organism>
<keyword evidence="1" id="KW-0472">Membrane</keyword>
<keyword evidence="1" id="KW-1133">Transmembrane helix</keyword>
<reference evidence="4" key="1">
    <citation type="submission" date="2025-08" db="UniProtKB">
        <authorList>
            <consortium name="RefSeq"/>
        </authorList>
    </citation>
    <scope>IDENTIFICATION</scope>
    <source>
        <tissue evidence="4">Whole Larva</tissue>
    </source>
</reference>
<keyword evidence="3" id="KW-1185">Reference proteome</keyword>
<evidence type="ECO:0000313" key="3">
    <source>
        <dbReference type="Proteomes" id="UP000695000"/>
    </source>
</evidence>
<accession>A0ABM1NB36</accession>